<reference evidence="1 2" key="1">
    <citation type="journal article" date="2013" name="PLoS ONE">
        <title>Genomic and secretomic analyses reveal unique features of the lignocellulolytic enzyme system of Penicillium decumbens.</title>
        <authorList>
            <person name="Liu G."/>
            <person name="Zhang L."/>
            <person name="Wei X."/>
            <person name="Zou G."/>
            <person name="Qin Y."/>
            <person name="Ma L."/>
            <person name="Li J."/>
            <person name="Zheng H."/>
            <person name="Wang S."/>
            <person name="Wang C."/>
            <person name="Xun L."/>
            <person name="Zhao G.-P."/>
            <person name="Zhou Z."/>
            <person name="Qu Y."/>
        </authorList>
    </citation>
    <scope>NUCLEOTIDE SEQUENCE [LARGE SCALE GENOMIC DNA]</scope>
    <source>
        <strain evidence="2">114-2 / CGMCC 5302</strain>
    </source>
</reference>
<organism evidence="1 2">
    <name type="scientific">Penicillium oxalicum (strain 114-2 / CGMCC 5302)</name>
    <name type="common">Penicillium decumbens</name>
    <dbReference type="NCBI Taxonomy" id="933388"/>
    <lineage>
        <taxon>Eukaryota</taxon>
        <taxon>Fungi</taxon>
        <taxon>Dikarya</taxon>
        <taxon>Ascomycota</taxon>
        <taxon>Pezizomycotina</taxon>
        <taxon>Eurotiomycetes</taxon>
        <taxon>Eurotiomycetidae</taxon>
        <taxon>Eurotiales</taxon>
        <taxon>Aspergillaceae</taxon>
        <taxon>Penicillium</taxon>
    </lineage>
</organism>
<dbReference type="HOGENOM" id="CLU_2373457_0_0_1"/>
<name>S7Z9D5_PENO1</name>
<dbReference type="Proteomes" id="UP000019376">
    <property type="component" value="Unassembled WGS sequence"/>
</dbReference>
<evidence type="ECO:0000313" key="1">
    <source>
        <dbReference type="EMBL" id="EPS27235.1"/>
    </source>
</evidence>
<dbReference type="AlphaFoldDB" id="S7Z9D5"/>
<proteinExistence type="predicted"/>
<protein>
    <submittedName>
        <fullName evidence="1">Uncharacterized protein</fullName>
    </submittedName>
</protein>
<dbReference type="EMBL" id="KB644410">
    <property type="protein sequence ID" value="EPS27235.1"/>
    <property type="molecule type" value="Genomic_DNA"/>
</dbReference>
<evidence type="ECO:0000313" key="2">
    <source>
        <dbReference type="Proteomes" id="UP000019376"/>
    </source>
</evidence>
<gene>
    <name evidence="1" type="ORF">PDE_02178</name>
</gene>
<sequence>MCGCLDDPLDLCGGNGLTGADSTWHPGEKEMVCGREKDDHFNNWSELRVLHLQYTPHNIHPPSKHPPSALSRVIFNLYCHWMEICLYHQVRGFEE</sequence>
<accession>S7Z9D5</accession>
<keyword evidence="2" id="KW-1185">Reference proteome</keyword>